<evidence type="ECO:0000256" key="2">
    <source>
        <dbReference type="ARBA" id="ARBA00023274"/>
    </source>
</evidence>
<dbReference type="NCBIfam" id="NF003161">
    <property type="entry name" value="PRK04136.1"/>
    <property type="match status" value="1"/>
</dbReference>
<dbReference type="Gene3D" id="4.10.1060.50">
    <property type="match status" value="1"/>
</dbReference>
<proteinExistence type="predicted"/>
<evidence type="ECO:0000256" key="1">
    <source>
        <dbReference type="ARBA" id="ARBA00022980"/>
    </source>
</evidence>
<dbReference type="InterPro" id="IPR011332">
    <property type="entry name" value="Ribosomal_zn-bd"/>
</dbReference>
<dbReference type="Pfam" id="PF01020">
    <property type="entry name" value="Ribosomal_L40e"/>
    <property type="match status" value="1"/>
</dbReference>
<dbReference type="PANTHER" id="PTHR39649">
    <property type="entry name" value="50S RIBOSOMAL PROTEIN L40E"/>
    <property type="match status" value="1"/>
</dbReference>
<evidence type="ECO:0000313" key="5">
    <source>
        <dbReference type="EMBL" id="HIQ29664.1"/>
    </source>
</evidence>
<dbReference type="InterPro" id="IPR001975">
    <property type="entry name" value="Ribosomal_eL40_dom"/>
</dbReference>
<dbReference type="GO" id="GO:1990904">
    <property type="term" value="C:ribonucleoprotein complex"/>
    <property type="evidence" value="ECO:0007669"/>
    <property type="project" value="UniProtKB-KW"/>
</dbReference>
<dbReference type="AlphaFoldDB" id="A0A832ZVH7"/>
<evidence type="ECO:0000256" key="3">
    <source>
        <dbReference type="ARBA" id="ARBA00035355"/>
    </source>
</evidence>
<dbReference type="InterPro" id="IPR038587">
    <property type="entry name" value="Ribosomal_eL40_sf"/>
</dbReference>
<dbReference type="Proteomes" id="UP000608579">
    <property type="component" value="Unassembled WGS sequence"/>
</dbReference>
<dbReference type="GO" id="GO:0006412">
    <property type="term" value="P:translation"/>
    <property type="evidence" value="ECO:0007669"/>
    <property type="project" value="InterPro"/>
</dbReference>
<dbReference type="InterPro" id="IPR023657">
    <property type="entry name" value="Ribosomal_eL40_arc"/>
</dbReference>
<accession>A0A832ZVH7</accession>
<keyword evidence="1 5" id="KW-0689">Ribosomal protein</keyword>
<evidence type="ECO:0000313" key="6">
    <source>
        <dbReference type="Proteomes" id="UP000608579"/>
    </source>
</evidence>
<organism evidence="5 6">
    <name type="scientific">Caldiarchaeum subterraneum</name>
    <dbReference type="NCBI Taxonomy" id="311458"/>
    <lineage>
        <taxon>Archaea</taxon>
        <taxon>Nitrososphaerota</taxon>
        <taxon>Candidatus Caldarchaeales</taxon>
        <taxon>Candidatus Caldarchaeaceae</taxon>
        <taxon>Candidatus Caldarchaeum</taxon>
    </lineage>
</organism>
<dbReference type="SMART" id="SM01377">
    <property type="entry name" value="Ribosomal_L40e"/>
    <property type="match status" value="1"/>
</dbReference>
<dbReference type="GO" id="GO:0003735">
    <property type="term" value="F:structural constituent of ribosome"/>
    <property type="evidence" value="ECO:0007669"/>
    <property type="project" value="InterPro"/>
</dbReference>
<evidence type="ECO:0000259" key="4">
    <source>
        <dbReference type="SMART" id="SM01377"/>
    </source>
</evidence>
<dbReference type="PANTHER" id="PTHR39649:SF1">
    <property type="entry name" value="LARGE RIBOSOMAL SUBUNIT PROTEIN EL40"/>
    <property type="match status" value="1"/>
</dbReference>
<protein>
    <recommendedName>
        <fullName evidence="3">50S ribosomal protein L40e</fullName>
    </recommendedName>
</protein>
<sequence>MPIRDPALIQIAQRRRIVVKICRECGARNAATAEKCRRCRSYNLRWKRREIKR</sequence>
<comment type="caution">
    <text evidence="5">The sequence shown here is derived from an EMBL/GenBank/DDBJ whole genome shotgun (WGS) entry which is preliminary data.</text>
</comment>
<feature type="domain" description="Large ribosomal subunit protein eL40" evidence="4">
    <location>
        <begin position="3"/>
        <end position="51"/>
    </location>
</feature>
<name>A0A832ZVH7_CALS0</name>
<dbReference type="GO" id="GO:0005840">
    <property type="term" value="C:ribosome"/>
    <property type="evidence" value="ECO:0007669"/>
    <property type="project" value="UniProtKB-KW"/>
</dbReference>
<gene>
    <name evidence="5" type="ORF">EYH45_03770</name>
</gene>
<reference evidence="5" key="1">
    <citation type="journal article" date="2020" name="ISME J.">
        <title>Gammaproteobacteria mediating utilization of methyl-, sulfur- and petroleum organic compounds in deep ocean hydrothermal plumes.</title>
        <authorList>
            <person name="Zhou Z."/>
            <person name="Liu Y."/>
            <person name="Pan J."/>
            <person name="Cron B.R."/>
            <person name="Toner B.M."/>
            <person name="Anantharaman K."/>
            <person name="Breier J.A."/>
            <person name="Dick G.J."/>
            <person name="Li M."/>
        </authorList>
    </citation>
    <scope>NUCLEOTIDE SEQUENCE</scope>
    <source>
        <strain evidence="5">SZUA-1515</strain>
    </source>
</reference>
<dbReference type="SUPFAM" id="SSF57829">
    <property type="entry name" value="Zn-binding ribosomal proteins"/>
    <property type="match status" value="1"/>
</dbReference>
<dbReference type="EMBL" id="DQVM01000073">
    <property type="protein sequence ID" value="HIQ29664.1"/>
    <property type="molecule type" value="Genomic_DNA"/>
</dbReference>
<keyword evidence="2" id="KW-0687">Ribonucleoprotein</keyword>